<dbReference type="CDD" id="cd24006">
    <property type="entry name" value="ASKHA_NBD_PPX_GppA"/>
    <property type="match status" value="1"/>
</dbReference>
<evidence type="ECO:0000313" key="4">
    <source>
        <dbReference type="EMBL" id="TLS69281.1"/>
    </source>
</evidence>
<comment type="caution">
    <text evidence="4">The sequence shown here is derived from an EMBL/GenBank/DDBJ whole genome shotgun (WGS) entry which is preliminary data.</text>
</comment>
<dbReference type="GO" id="GO:0016462">
    <property type="term" value="F:pyrophosphatase activity"/>
    <property type="evidence" value="ECO:0007669"/>
    <property type="project" value="TreeGrafter"/>
</dbReference>
<reference evidence="4 5" key="1">
    <citation type="journal article" date="2019" name="Appl. Environ. Microbiol.">
        <title>Environmental Evidence and Genomic Insight of Iron-oxidizing Bacteria Preference Towards More Corrosion Resistant Stainless Steel at Higher Salinities.</title>
        <authorList>
            <person name="Garrison C.E."/>
            <person name="Price K.A."/>
            <person name="Field E.K."/>
        </authorList>
    </citation>
    <scope>NUCLEOTIDE SEQUENCE [LARGE SCALE GENOMIC DNA]</scope>
    <source>
        <strain evidence="4 5">P3</strain>
    </source>
</reference>
<dbReference type="PANTHER" id="PTHR30005:SF0">
    <property type="entry name" value="RETROGRADE REGULATION PROTEIN 2"/>
    <property type="match status" value="1"/>
</dbReference>
<dbReference type="Gene3D" id="3.30.420.150">
    <property type="entry name" value="Exopolyphosphatase. Domain 2"/>
    <property type="match status" value="1"/>
</dbReference>
<feature type="domain" description="Ppx/GppA phosphatase N-terminal" evidence="2">
    <location>
        <begin position="37"/>
        <end position="313"/>
    </location>
</feature>
<evidence type="ECO:0000256" key="1">
    <source>
        <dbReference type="ARBA" id="ARBA00022801"/>
    </source>
</evidence>
<dbReference type="PANTHER" id="PTHR30005">
    <property type="entry name" value="EXOPOLYPHOSPHATASE"/>
    <property type="match status" value="1"/>
</dbReference>
<evidence type="ECO:0000259" key="3">
    <source>
        <dbReference type="Pfam" id="PF21447"/>
    </source>
</evidence>
<dbReference type="Pfam" id="PF02541">
    <property type="entry name" value="Ppx-GppA"/>
    <property type="match status" value="1"/>
</dbReference>
<dbReference type="Pfam" id="PF21447">
    <property type="entry name" value="Ppx-GppA_III"/>
    <property type="match status" value="1"/>
</dbReference>
<dbReference type="InterPro" id="IPR050273">
    <property type="entry name" value="GppA/Ppx_hydrolase"/>
</dbReference>
<dbReference type="EMBL" id="VBRY01000001">
    <property type="protein sequence ID" value="TLS69281.1"/>
    <property type="molecule type" value="Genomic_DNA"/>
</dbReference>
<dbReference type="Proteomes" id="UP000306585">
    <property type="component" value="Unassembled WGS sequence"/>
</dbReference>
<dbReference type="SUPFAM" id="SSF109604">
    <property type="entry name" value="HD-domain/PDEase-like"/>
    <property type="match status" value="1"/>
</dbReference>
<dbReference type="PIRSF" id="PIRSF001267">
    <property type="entry name" value="Pyrophosphatase_GppA_Ppx"/>
    <property type="match status" value="1"/>
</dbReference>
<dbReference type="InterPro" id="IPR048950">
    <property type="entry name" value="Ppx_GppA_C"/>
</dbReference>
<name>A0A5R9GT04_9PROT</name>
<feature type="domain" description="Ppx/GppA phosphatase C-terminal" evidence="3">
    <location>
        <begin position="331"/>
        <end position="487"/>
    </location>
</feature>
<dbReference type="SUPFAM" id="SSF53067">
    <property type="entry name" value="Actin-like ATPase domain"/>
    <property type="match status" value="2"/>
</dbReference>
<gene>
    <name evidence="4" type="ORF">FEF65_01310</name>
</gene>
<accession>A0A5R9GT04</accession>
<dbReference type="InterPro" id="IPR030673">
    <property type="entry name" value="PyroPPase_GppA_Ppx"/>
</dbReference>
<keyword evidence="5" id="KW-1185">Reference proteome</keyword>
<proteinExistence type="predicted"/>
<evidence type="ECO:0000313" key="5">
    <source>
        <dbReference type="Proteomes" id="UP000306585"/>
    </source>
</evidence>
<keyword evidence="1" id="KW-0378">Hydrolase</keyword>
<dbReference type="Gene3D" id="1.10.3210.10">
    <property type="entry name" value="Hypothetical protein af1432"/>
    <property type="match status" value="1"/>
</dbReference>
<dbReference type="OrthoDB" id="5297135at2"/>
<dbReference type="AlphaFoldDB" id="A0A5R9GT04"/>
<dbReference type="InterPro" id="IPR043129">
    <property type="entry name" value="ATPase_NBD"/>
</dbReference>
<protein>
    <submittedName>
        <fullName evidence="4">Ppx/GppA family phosphatase</fullName>
    </submittedName>
</protein>
<dbReference type="Gene3D" id="3.30.420.40">
    <property type="match status" value="1"/>
</dbReference>
<organism evidence="4 5">
    <name type="scientific">Mariprofundus erugo</name>
    <dbReference type="NCBI Taxonomy" id="2528639"/>
    <lineage>
        <taxon>Bacteria</taxon>
        <taxon>Pseudomonadati</taxon>
        <taxon>Pseudomonadota</taxon>
        <taxon>Candidatius Mariprofundia</taxon>
        <taxon>Mariprofundales</taxon>
        <taxon>Mariprofundaceae</taxon>
        <taxon>Mariprofundus</taxon>
    </lineage>
</organism>
<dbReference type="InterPro" id="IPR003695">
    <property type="entry name" value="Ppx_GppA_N"/>
</dbReference>
<evidence type="ECO:0000259" key="2">
    <source>
        <dbReference type="Pfam" id="PF02541"/>
    </source>
</evidence>
<sequence>MEIVTLIAHETPPEPGAMVAAIDVGSNAIRMGVATRDANGMPILIQRYREAVRLGHDAFTTGVLSPATMENAVEAFRQFRRILDQHQIGIYRATATSAMRDSRNGAELVKRIQDEANIRLELISGEEEARLVHYSISRRVDLNNKFTLLVDMGGGSVEVTLCDNGEVIASQSFKIGTVRLLEMMGQGGNFNTLLSEYLDATRKKIREQIGRRKADLCIATGGNASAIGELANQLLATPSIQTITRKQLATLIEKLSALTFEERVRDLGLRPDRADVILPAAMVFHEIMSLAGAKIMEMPDAGLLDGVILDMVDGEERTFLSKRKNLIAWTRSLKRKYHVDQRYAKHVASLSLALFDQLTELHKLGPLERLLLEVAGLVHEIGMYIRVGGHHRHAGYVISVSPLLGLSDREKMLLAQVVRYQRKGPPSDTHEGFAALPQEDQKKVWQLSALLRLGIALNKERRNRVHNIQVHTDKKQIELVLNGEGDLLLERWAVLQTSDYIEQAFNRSMHIDITSPENN</sequence>